<reference evidence="3" key="1">
    <citation type="submission" date="2022-08" db="EMBL/GenBank/DDBJ databases">
        <authorList>
            <consortium name="DOE Joint Genome Institute"/>
            <person name="Min B."/>
            <person name="Riley R."/>
            <person name="Sierra-Patev S."/>
            <person name="Naranjo-Ortiz M."/>
            <person name="Looney B."/>
            <person name="Konkel Z."/>
            <person name="Slot J.C."/>
            <person name="Sakamoto Y."/>
            <person name="Steenwyk J.L."/>
            <person name="Rokas A."/>
            <person name="Carro J."/>
            <person name="Camarero S."/>
            <person name="Ferreira P."/>
            <person name="Molpeceres G."/>
            <person name="Ruiz-Duenas F.J."/>
            <person name="Serrano A."/>
            <person name="Henrissat B."/>
            <person name="Drula E."/>
            <person name="Hughes K.W."/>
            <person name="Mata J.L."/>
            <person name="Ishikawa N.K."/>
            <person name="Vargas-Isla R."/>
            <person name="Ushijima S."/>
            <person name="Smith C.A."/>
            <person name="Ahrendt S."/>
            <person name="Andreopoulos W."/>
            <person name="He G."/>
            <person name="Labutti K."/>
            <person name="Lipzen A."/>
            <person name="Ng V."/>
            <person name="Sandor L."/>
            <person name="Barry K."/>
            <person name="Martinez A.T."/>
            <person name="Xiao Y."/>
            <person name="Gibbons J.G."/>
            <person name="Terashima K."/>
            <person name="Hibbett D.S."/>
            <person name="Grigoriev I.V."/>
        </authorList>
    </citation>
    <scope>NUCLEOTIDE SEQUENCE</scope>
    <source>
        <strain evidence="3">TFB9207</strain>
    </source>
</reference>
<dbReference type="SUPFAM" id="SSF55658">
    <property type="entry name" value="L9 N-domain-like"/>
    <property type="match status" value="1"/>
</dbReference>
<evidence type="ECO:0000259" key="2">
    <source>
        <dbReference type="Pfam" id="PF01693"/>
    </source>
</evidence>
<organism evidence="3 4">
    <name type="scientific">Lentinula raphanica</name>
    <dbReference type="NCBI Taxonomy" id="153919"/>
    <lineage>
        <taxon>Eukaryota</taxon>
        <taxon>Fungi</taxon>
        <taxon>Dikarya</taxon>
        <taxon>Basidiomycota</taxon>
        <taxon>Agaricomycotina</taxon>
        <taxon>Agaricomycetes</taxon>
        <taxon>Agaricomycetidae</taxon>
        <taxon>Agaricales</taxon>
        <taxon>Marasmiineae</taxon>
        <taxon>Omphalotaceae</taxon>
        <taxon>Lentinula</taxon>
    </lineage>
</organism>
<comment type="caution">
    <text evidence="3">The sequence shown here is derived from an EMBL/GenBank/DDBJ whole genome shotgun (WGS) entry which is preliminary data.</text>
</comment>
<dbReference type="InterPro" id="IPR009027">
    <property type="entry name" value="Ribosomal_bL9/RNase_H1_N"/>
</dbReference>
<dbReference type="InterPro" id="IPR011320">
    <property type="entry name" value="RNase_H1_N"/>
</dbReference>
<evidence type="ECO:0000313" key="3">
    <source>
        <dbReference type="EMBL" id="KAJ3832366.1"/>
    </source>
</evidence>
<evidence type="ECO:0000256" key="1">
    <source>
        <dbReference type="SAM" id="MobiDB-lite"/>
    </source>
</evidence>
<proteinExistence type="predicted"/>
<feature type="domain" description="Ribonuclease H1 N-terminal" evidence="2">
    <location>
        <begin position="69"/>
        <end position="110"/>
    </location>
</feature>
<dbReference type="Gene3D" id="3.40.970.10">
    <property type="entry name" value="Ribonuclease H1, N-terminal domain"/>
    <property type="match status" value="1"/>
</dbReference>
<feature type="compositionally biased region" description="Pro residues" evidence="1">
    <location>
        <begin position="179"/>
        <end position="188"/>
    </location>
</feature>
<feature type="compositionally biased region" description="Low complexity" evidence="1">
    <location>
        <begin position="189"/>
        <end position="203"/>
    </location>
</feature>
<protein>
    <recommendedName>
        <fullName evidence="2">Ribonuclease H1 N-terminal domain-containing protein</fullName>
    </recommendedName>
</protein>
<dbReference type="Proteomes" id="UP001163846">
    <property type="component" value="Unassembled WGS sequence"/>
</dbReference>
<feature type="region of interest" description="Disordered" evidence="1">
    <location>
        <begin position="165"/>
        <end position="208"/>
    </location>
</feature>
<dbReference type="EMBL" id="MU806983">
    <property type="protein sequence ID" value="KAJ3832366.1"/>
    <property type="molecule type" value="Genomic_DNA"/>
</dbReference>
<feature type="compositionally biased region" description="Polar residues" evidence="1">
    <location>
        <begin position="165"/>
        <end position="174"/>
    </location>
</feature>
<dbReference type="AlphaFoldDB" id="A0AA38U525"/>
<keyword evidence="4" id="KW-1185">Reference proteome</keyword>
<dbReference type="InterPro" id="IPR037056">
    <property type="entry name" value="RNase_H1_N_sf"/>
</dbReference>
<sequence length="265" mass="28855">MDSSVISISDDKDITSESSLTSTSHSQLWDSLSNQDLDIDLMSQVERPACSPPVYGSSAPTRRSGRSFKFYVVFVGDQPGCYRDWADACGRVTNYPGNVYKGYNSYEQALAGWRQHCHGFHKHPPGFIDGTLFVAPQAPEIPKTPPPTTPPPAQINTISIAPQSPMRTSSQIGTSAFPPIVPPAPTSPSPSRISASPRAAEASTPQRRSRIWAVHSPRFNSVVPTSAQAEKVLARAVQQGEEVEICEVDSVAQAEEWFRTLSLDE</sequence>
<name>A0AA38U525_9AGAR</name>
<feature type="region of interest" description="Disordered" evidence="1">
    <location>
        <begin position="1"/>
        <end position="20"/>
    </location>
</feature>
<evidence type="ECO:0000313" key="4">
    <source>
        <dbReference type="Proteomes" id="UP001163846"/>
    </source>
</evidence>
<gene>
    <name evidence="3" type="ORF">F5878DRAFT_666642</name>
</gene>
<accession>A0AA38U525</accession>
<dbReference type="Pfam" id="PF01693">
    <property type="entry name" value="Cauli_VI"/>
    <property type="match status" value="1"/>
</dbReference>